<evidence type="ECO:0000313" key="4">
    <source>
        <dbReference type="Proteomes" id="UP000509510"/>
    </source>
</evidence>
<dbReference type="PANTHER" id="PTHR38790">
    <property type="entry name" value="2EXR DOMAIN-CONTAINING PROTEIN-RELATED"/>
    <property type="match status" value="1"/>
</dbReference>
<protein>
    <recommendedName>
        <fullName evidence="2">DUF7730 domain-containing protein</fullName>
    </recommendedName>
</protein>
<accession>A0A7H8RB81</accession>
<dbReference type="KEGG" id="trg:TRUGW13939_10853"/>
<dbReference type="RefSeq" id="XP_035349856.1">
    <property type="nucleotide sequence ID" value="XM_035493963.1"/>
</dbReference>
<feature type="region of interest" description="Disordered" evidence="1">
    <location>
        <begin position="15"/>
        <end position="34"/>
    </location>
</feature>
<reference evidence="4" key="1">
    <citation type="submission" date="2020-06" db="EMBL/GenBank/DDBJ databases">
        <title>A chromosome-scale genome assembly of Talaromyces rugulosus W13939.</title>
        <authorList>
            <person name="Wang B."/>
            <person name="Guo L."/>
            <person name="Ye K."/>
            <person name="Wang L."/>
        </authorList>
    </citation>
    <scope>NUCLEOTIDE SEQUENCE [LARGE SCALE GENOMIC DNA]</scope>
    <source>
        <strain evidence="4">W13939</strain>
    </source>
</reference>
<dbReference type="AlphaFoldDB" id="A0A7H8RB81"/>
<name>A0A7H8RB81_TALRU</name>
<keyword evidence="4" id="KW-1185">Reference proteome</keyword>
<evidence type="ECO:0000256" key="1">
    <source>
        <dbReference type="SAM" id="MobiDB-lite"/>
    </source>
</evidence>
<sequence length="310" mass="35986">MVFYCATMAHQRRQEKAVWKDRKKNAPRQHPTTGNPIVSWATALLKRPKPTATQEDSPLFRLPKEIRLQIFAYVFMGDLHIVRLRKRLGYLRYMPLPPDTDPTSEVDPARKKFIEHPVVRGLWRAAYPTSYSYGIWDPRWQQTISKPNSVTQQQQQQLPEQADGRECLLSLLKTCKVLQDEATPLLYECINFEINSSWNAYYFMMTVPAEHLAHVRELTISLSVDEVTNFNRLNIGEEPIMTSKVSSINQDGWRRLWDGVSSMPRLRRLNIAGKGFPFSLDPQLREEIVASLKSILNTCRVIEIHIKTQH</sequence>
<dbReference type="Pfam" id="PF24864">
    <property type="entry name" value="DUF7730"/>
    <property type="match status" value="1"/>
</dbReference>
<gene>
    <name evidence="3" type="ORF">TRUGW13939_10853</name>
</gene>
<dbReference type="InterPro" id="IPR056632">
    <property type="entry name" value="DUF7730"/>
</dbReference>
<dbReference type="EMBL" id="CP055903">
    <property type="protein sequence ID" value="QKX63682.1"/>
    <property type="molecule type" value="Genomic_DNA"/>
</dbReference>
<feature type="domain" description="DUF7730" evidence="2">
    <location>
        <begin position="53"/>
        <end position="272"/>
    </location>
</feature>
<dbReference type="GeneID" id="55998332"/>
<evidence type="ECO:0000313" key="3">
    <source>
        <dbReference type="EMBL" id="QKX63682.1"/>
    </source>
</evidence>
<organism evidence="3 4">
    <name type="scientific">Talaromyces rugulosus</name>
    <name type="common">Penicillium rugulosum</name>
    <dbReference type="NCBI Taxonomy" id="121627"/>
    <lineage>
        <taxon>Eukaryota</taxon>
        <taxon>Fungi</taxon>
        <taxon>Dikarya</taxon>
        <taxon>Ascomycota</taxon>
        <taxon>Pezizomycotina</taxon>
        <taxon>Eurotiomycetes</taxon>
        <taxon>Eurotiomycetidae</taxon>
        <taxon>Eurotiales</taxon>
        <taxon>Trichocomaceae</taxon>
        <taxon>Talaromyces</taxon>
        <taxon>Talaromyces sect. Islandici</taxon>
    </lineage>
</organism>
<dbReference type="Proteomes" id="UP000509510">
    <property type="component" value="Chromosome VI"/>
</dbReference>
<evidence type="ECO:0000259" key="2">
    <source>
        <dbReference type="Pfam" id="PF24864"/>
    </source>
</evidence>
<dbReference type="OrthoDB" id="4757095at2759"/>
<proteinExistence type="predicted"/>